<name>A0A9W4DVQ2_9ACTN</name>
<dbReference type="Proteomes" id="UP001152519">
    <property type="component" value="Unassembled WGS sequence"/>
</dbReference>
<evidence type="ECO:0000313" key="2">
    <source>
        <dbReference type="EMBL" id="CAG6398535.1"/>
    </source>
</evidence>
<gene>
    <name evidence="2" type="ORF">SCOCK_70219</name>
</gene>
<evidence type="ECO:0000313" key="3">
    <source>
        <dbReference type="Proteomes" id="UP001152519"/>
    </source>
</evidence>
<protein>
    <submittedName>
        <fullName evidence="2">Uncharacterized protein</fullName>
    </submittedName>
</protein>
<feature type="compositionally biased region" description="Basic residues" evidence="1">
    <location>
        <begin position="1"/>
        <end position="12"/>
    </location>
</feature>
<organism evidence="2 3">
    <name type="scientific">Actinacidiphila cocklensis</name>
    <dbReference type="NCBI Taxonomy" id="887465"/>
    <lineage>
        <taxon>Bacteria</taxon>
        <taxon>Bacillati</taxon>
        <taxon>Actinomycetota</taxon>
        <taxon>Actinomycetes</taxon>
        <taxon>Kitasatosporales</taxon>
        <taxon>Streptomycetaceae</taxon>
        <taxon>Actinacidiphila</taxon>
    </lineage>
</organism>
<accession>A0A9W4DVQ2</accession>
<sequence>MPRKRKNPRSRRVSPGVFREPPSGFEPETYALRVRCSGQLS</sequence>
<comment type="caution">
    <text evidence="2">The sequence shown here is derived from an EMBL/GenBank/DDBJ whole genome shotgun (WGS) entry which is preliminary data.</text>
</comment>
<feature type="region of interest" description="Disordered" evidence="1">
    <location>
        <begin position="1"/>
        <end position="25"/>
    </location>
</feature>
<proteinExistence type="predicted"/>
<dbReference type="EMBL" id="CAJSLV010000103">
    <property type="protein sequence ID" value="CAG6398535.1"/>
    <property type="molecule type" value="Genomic_DNA"/>
</dbReference>
<evidence type="ECO:0000256" key="1">
    <source>
        <dbReference type="SAM" id="MobiDB-lite"/>
    </source>
</evidence>
<reference evidence="2" key="1">
    <citation type="submission" date="2021-05" db="EMBL/GenBank/DDBJ databases">
        <authorList>
            <person name="Arsene-Ploetze F."/>
        </authorList>
    </citation>
    <scope>NUCLEOTIDE SEQUENCE</scope>
    <source>
        <strain evidence="2">DSM 42138</strain>
    </source>
</reference>
<keyword evidence="3" id="KW-1185">Reference proteome</keyword>
<dbReference type="AlphaFoldDB" id="A0A9W4DVQ2"/>